<proteinExistence type="predicted"/>
<gene>
    <name evidence="3" type="ORF">GA0070613_6146</name>
</gene>
<dbReference type="EMBL" id="LT607754">
    <property type="protein sequence ID" value="SCG77071.1"/>
    <property type="molecule type" value="Genomic_DNA"/>
</dbReference>
<evidence type="ECO:0000313" key="3">
    <source>
        <dbReference type="EMBL" id="SCG77071.1"/>
    </source>
</evidence>
<dbReference type="Proteomes" id="UP000198221">
    <property type="component" value="Chromosome I"/>
</dbReference>
<dbReference type="OrthoDB" id="4870456at2"/>
<dbReference type="RefSeq" id="WP_089015382.1">
    <property type="nucleotide sequence ID" value="NZ_LT607754.1"/>
</dbReference>
<name>A0A1C5K3A3_9ACTN</name>
<evidence type="ECO:0000313" key="4">
    <source>
        <dbReference type="Proteomes" id="UP000198221"/>
    </source>
</evidence>
<keyword evidence="2" id="KW-0472">Membrane</keyword>
<keyword evidence="2" id="KW-1133">Transmembrane helix</keyword>
<sequence>MSDSLGPAGTRVPPPRGRWRRSGRRARLAGGLTGVVLAIALTGFALAAGRASTDGAKTADNPVPAAWARPVVDADSLGQRSGVRITRVAVTGGGGLVDLRFTVVDPELANTLHDDGTPPAVVDEQSGLVVHELLMNHSHTGAYKTGITYYLVFENPGNWIHRGGRVSVLLGNAQVEHVAVR</sequence>
<protein>
    <submittedName>
        <fullName evidence="3">Uncharacterized protein</fullName>
    </submittedName>
</protein>
<organism evidence="3 4">
    <name type="scientific">Micromonospora inositola</name>
    <dbReference type="NCBI Taxonomy" id="47865"/>
    <lineage>
        <taxon>Bacteria</taxon>
        <taxon>Bacillati</taxon>
        <taxon>Actinomycetota</taxon>
        <taxon>Actinomycetes</taxon>
        <taxon>Micromonosporales</taxon>
        <taxon>Micromonosporaceae</taxon>
        <taxon>Micromonospora</taxon>
    </lineage>
</organism>
<keyword evidence="4" id="KW-1185">Reference proteome</keyword>
<reference evidence="4" key="1">
    <citation type="submission" date="2016-06" db="EMBL/GenBank/DDBJ databases">
        <authorList>
            <person name="Varghese N."/>
            <person name="Submissions Spin"/>
        </authorList>
    </citation>
    <scope>NUCLEOTIDE SEQUENCE [LARGE SCALE GENOMIC DNA]</scope>
    <source>
        <strain evidence="4">DSM 43819</strain>
    </source>
</reference>
<feature type="region of interest" description="Disordered" evidence="1">
    <location>
        <begin position="1"/>
        <end position="24"/>
    </location>
</feature>
<feature type="transmembrane region" description="Helical" evidence="2">
    <location>
        <begin position="28"/>
        <end position="48"/>
    </location>
</feature>
<accession>A0A1C5K3A3</accession>
<evidence type="ECO:0000256" key="1">
    <source>
        <dbReference type="SAM" id="MobiDB-lite"/>
    </source>
</evidence>
<dbReference type="AlphaFoldDB" id="A0A1C5K3A3"/>
<keyword evidence="2" id="KW-0812">Transmembrane</keyword>
<evidence type="ECO:0000256" key="2">
    <source>
        <dbReference type="SAM" id="Phobius"/>
    </source>
</evidence>